<name>A0A7W9X3P3_9BURK</name>
<keyword evidence="1" id="KW-0472">Membrane</keyword>
<protein>
    <submittedName>
        <fullName evidence="2">Outer membrane biosynthesis protein TonB</fullName>
    </submittedName>
</protein>
<evidence type="ECO:0000313" key="3">
    <source>
        <dbReference type="Proteomes" id="UP000540787"/>
    </source>
</evidence>
<reference evidence="2 3" key="1">
    <citation type="submission" date="2020-08" db="EMBL/GenBank/DDBJ databases">
        <title>The Agave Microbiome: Exploring the role of microbial communities in plant adaptations to desert environments.</title>
        <authorList>
            <person name="Partida-Martinez L.P."/>
        </authorList>
    </citation>
    <scope>NUCLEOTIDE SEQUENCE [LARGE SCALE GENOMIC DNA]</scope>
    <source>
        <strain evidence="2 3">AT3.2</strain>
    </source>
</reference>
<keyword evidence="1" id="KW-1133">Transmembrane helix</keyword>
<dbReference type="Proteomes" id="UP000540787">
    <property type="component" value="Unassembled WGS sequence"/>
</dbReference>
<dbReference type="AlphaFoldDB" id="A0A7W9X3P3"/>
<dbReference type="EMBL" id="JACHBX010000004">
    <property type="protein sequence ID" value="MBB6135828.1"/>
    <property type="molecule type" value="Genomic_DNA"/>
</dbReference>
<accession>A0A7W9X3P3</accession>
<evidence type="ECO:0000313" key="2">
    <source>
        <dbReference type="EMBL" id="MBB6135828.1"/>
    </source>
</evidence>
<sequence length="256" mass="27666">MAHNDSCINTGCGRAFPQPVDFCPWCGTAQRPLNAVPAPPVVMPTVFPVLPVTPAPPAPPVPPAPVIAAPVVQPPPAPKPIPAPAPSVPPAPPVPPVRANPPPRPAVPTRKPIRLRWWLIGLGLLWLAWMLTKPTAARIERRMASAVALAKECKPKEAQDELIALRKTRATPEQLRQVQSALNTAAAACTRAEQRRAAWTTANNAIERLLNAGSFEQARTRLATFTKCWGEDARTREVKARIDAGRRDHPLADPSR</sequence>
<dbReference type="RefSeq" id="WP_183556490.1">
    <property type="nucleotide sequence ID" value="NZ_JACHBX010000004.1"/>
</dbReference>
<keyword evidence="1" id="KW-0812">Transmembrane</keyword>
<keyword evidence="3" id="KW-1185">Reference proteome</keyword>
<proteinExistence type="predicted"/>
<comment type="caution">
    <text evidence="2">The sequence shown here is derived from an EMBL/GenBank/DDBJ whole genome shotgun (WGS) entry which is preliminary data.</text>
</comment>
<organism evidence="2 3">
    <name type="scientific">Massilia aurea</name>
    <dbReference type="NCBI Taxonomy" id="373040"/>
    <lineage>
        <taxon>Bacteria</taxon>
        <taxon>Pseudomonadati</taxon>
        <taxon>Pseudomonadota</taxon>
        <taxon>Betaproteobacteria</taxon>
        <taxon>Burkholderiales</taxon>
        <taxon>Oxalobacteraceae</taxon>
        <taxon>Telluria group</taxon>
        <taxon>Massilia</taxon>
    </lineage>
</organism>
<evidence type="ECO:0000256" key="1">
    <source>
        <dbReference type="SAM" id="Phobius"/>
    </source>
</evidence>
<feature type="transmembrane region" description="Helical" evidence="1">
    <location>
        <begin position="115"/>
        <end position="132"/>
    </location>
</feature>
<gene>
    <name evidence="2" type="ORF">HD842_003995</name>
</gene>